<gene>
    <name evidence="1" type="ORF">QQX98_005891</name>
</gene>
<evidence type="ECO:0000313" key="2">
    <source>
        <dbReference type="Proteomes" id="UP001498476"/>
    </source>
</evidence>
<name>A0ABR1H2X6_9HYPO</name>
<keyword evidence="2" id="KW-1185">Reference proteome</keyword>
<reference evidence="1 2" key="1">
    <citation type="journal article" date="2025" name="Microbiol. Resour. Announc.">
        <title>Draft genome sequences for Neonectria magnoliae and Neonectria punicea, canker pathogens of Liriodendron tulipifera and Acer saccharum in West Virginia.</title>
        <authorList>
            <person name="Petronek H.M."/>
            <person name="Kasson M.T."/>
            <person name="Metheny A.M."/>
            <person name="Stauder C.M."/>
            <person name="Lovett B."/>
            <person name="Lynch S.C."/>
            <person name="Garnas J.R."/>
            <person name="Kasson L.R."/>
            <person name="Stajich J.E."/>
        </authorList>
    </citation>
    <scope>NUCLEOTIDE SEQUENCE [LARGE SCALE GENOMIC DNA]</scope>
    <source>
        <strain evidence="1 2">NRRL 64653</strain>
    </source>
</reference>
<proteinExistence type="predicted"/>
<sequence length="104" mass="11200">MNGAISDQEILLAATAPVHTAFGYHCGKHIQRIGMDWDDEILDVDDPNLYAGLMASDDANAMVTLAKINGMVYVDVKHVLDVTPSIPRVRFAGSLSALMEAPAM</sequence>
<comment type="caution">
    <text evidence="1">The sequence shown here is derived from an EMBL/GenBank/DDBJ whole genome shotgun (WGS) entry which is preliminary data.</text>
</comment>
<dbReference type="Proteomes" id="UP001498476">
    <property type="component" value="Unassembled WGS sequence"/>
</dbReference>
<accession>A0ABR1H2X6</accession>
<organism evidence="1 2">
    <name type="scientific">Neonectria punicea</name>
    <dbReference type="NCBI Taxonomy" id="979145"/>
    <lineage>
        <taxon>Eukaryota</taxon>
        <taxon>Fungi</taxon>
        <taxon>Dikarya</taxon>
        <taxon>Ascomycota</taxon>
        <taxon>Pezizomycotina</taxon>
        <taxon>Sordariomycetes</taxon>
        <taxon>Hypocreomycetidae</taxon>
        <taxon>Hypocreales</taxon>
        <taxon>Nectriaceae</taxon>
        <taxon>Neonectria</taxon>
    </lineage>
</organism>
<evidence type="ECO:0000313" key="1">
    <source>
        <dbReference type="EMBL" id="KAK7415440.1"/>
    </source>
</evidence>
<dbReference type="EMBL" id="JAZAVJ010000083">
    <property type="protein sequence ID" value="KAK7415440.1"/>
    <property type="molecule type" value="Genomic_DNA"/>
</dbReference>
<protein>
    <submittedName>
        <fullName evidence="1">Uncharacterized protein</fullName>
    </submittedName>
</protein>